<organism evidence="2">
    <name type="scientific">Salmonella enterica</name>
    <name type="common">Salmonella choleraesuis</name>
    <dbReference type="NCBI Taxonomy" id="28901"/>
    <lineage>
        <taxon>Bacteria</taxon>
        <taxon>Pseudomonadati</taxon>
        <taxon>Pseudomonadota</taxon>
        <taxon>Gammaproteobacteria</taxon>
        <taxon>Enterobacterales</taxon>
        <taxon>Enterobacteriaceae</taxon>
        <taxon>Salmonella</taxon>
    </lineage>
</organism>
<accession>A0A5U7HBW7</accession>
<dbReference type="GO" id="GO:0003824">
    <property type="term" value="F:catalytic activity"/>
    <property type="evidence" value="ECO:0007669"/>
    <property type="project" value="InterPro"/>
</dbReference>
<sequence>MPVSHKVRKITAGENVYHATIKRIAWIFDTFSRVCLSFSGGKDSTVLFHLMADVARKRNLSFSVLFIDWEAQYQCTIGHIQKMKEAYQVVLDTFYWVALPLTTVNGTSQYQPEWICWEHGVSWGRLPPEDAITKSDYFPFYKYAMTFEEFVPEFSLWFSQKKMAAMLIGIRADESLNRFMALTSRSKLRYEEDKPWTTVSTTGKK</sequence>
<dbReference type="PANTHER" id="PTHR30083">
    <property type="entry name" value="TRANSCRIPTIONAL REGULATOR-RELATED"/>
    <property type="match status" value="1"/>
</dbReference>
<dbReference type="InterPro" id="IPR014729">
    <property type="entry name" value="Rossmann-like_a/b/a_fold"/>
</dbReference>
<dbReference type="AlphaFoldDB" id="A0A5U7HBW7"/>
<name>A0A5U7HBW7_SALER</name>
<evidence type="ECO:0000259" key="1">
    <source>
        <dbReference type="Pfam" id="PF01507"/>
    </source>
</evidence>
<proteinExistence type="predicted"/>
<gene>
    <name evidence="2" type="ORF">B7823_06885</name>
</gene>
<dbReference type="Pfam" id="PF01507">
    <property type="entry name" value="PAPS_reduct"/>
    <property type="match status" value="1"/>
</dbReference>
<evidence type="ECO:0000313" key="2">
    <source>
        <dbReference type="EMBL" id="EBR3632824.1"/>
    </source>
</evidence>
<dbReference type="Gene3D" id="3.40.50.620">
    <property type="entry name" value="HUPs"/>
    <property type="match status" value="1"/>
</dbReference>
<dbReference type="SUPFAM" id="SSF52402">
    <property type="entry name" value="Adenine nucleotide alpha hydrolases-like"/>
    <property type="match status" value="1"/>
</dbReference>
<dbReference type="EMBL" id="AAGSAC010000010">
    <property type="protein sequence ID" value="EBR3632824.1"/>
    <property type="molecule type" value="Genomic_DNA"/>
</dbReference>
<feature type="domain" description="Phosphoadenosine phosphosulphate reductase" evidence="1">
    <location>
        <begin position="34"/>
        <end position="93"/>
    </location>
</feature>
<protein>
    <recommendedName>
        <fullName evidence="1">Phosphoadenosine phosphosulphate reductase domain-containing protein</fullName>
    </recommendedName>
</protein>
<comment type="caution">
    <text evidence="2">The sequence shown here is derived from an EMBL/GenBank/DDBJ whole genome shotgun (WGS) entry which is preliminary data.</text>
</comment>
<reference evidence="2" key="1">
    <citation type="submission" date="2018-07" db="EMBL/GenBank/DDBJ databases">
        <authorList>
            <consortium name="PulseNet: The National Subtyping Network for Foodborne Disease Surveillance"/>
            <person name="Tarr C.L."/>
            <person name="Trees E."/>
            <person name="Katz L.S."/>
            <person name="Carleton-Romer H.A."/>
            <person name="Stroika S."/>
            <person name="Kucerova Z."/>
            <person name="Roache K.F."/>
            <person name="Sabol A.L."/>
            <person name="Besser J."/>
            <person name="Gerner-Smidt P."/>
        </authorList>
    </citation>
    <scope>NUCLEOTIDE SEQUENCE</scope>
    <source>
        <strain evidence="2">PNUSAS011535</strain>
    </source>
</reference>
<dbReference type="InterPro" id="IPR002500">
    <property type="entry name" value="PAPS_reduct_dom"/>
</dbReference>
<dbReference type="PANTHER" id="PTHR30083:SF0">
    <property type="entry name" value="3'-PHOSPHOADENOSINE 5'-PHOSPHOSULFATE SULFOTRANSFERASE (PAPS REDUCTASE)_FAD SYNTHETASE"/>
    <property type="match status" value="1"/>
</dbReference>
<dbReference type="GO" id="GO:0071453">
    <property type="term" value="P:cellular response to oxygen levels"/>
    <property type="evidence" value="ECO:0007669"/>
    <property type="project" value="TreeGrafter"/>
</dbReference>